<dbReference type="EMBL" id="DS985271">
    <property type="protein sequence ID" value="EDV19552.1"/>
    <property type="molecule type" value="Genomic_DNA"/>
</dbReference>
<feature type="non-terminal residue" evidence="11">
    <location>
        <position position="1"/>
    </location>
</feature>
<dbReference type="KEGG" id="tad:TRIADDRAFT_33351"/>
<evidence type="ECO:0000256" key="3">
    <source>
        <dbReference type="ARBA" id="ARBA00022737"/>
    </source>
</evidence>
<dbReference type="RefSeq" id="XP_002117984.1">
    <property type="nucleotide sequence ID" value="XM_002117948.1"/>
</dbReference>
<name>B3SCK5_TRIAD</name>
<dbReference type="InterPro" id="IPR011011">
    <property type="entry name" value="Znf_FYVE_PHD"/>
</dbReference>
<evidence type="ECO:0000256" key="4">
    <source>
        <dbReference type="ARBA" id="ARBA00022771"/>
    </source>
</evidence>
<evidence type="ECO:0000256" key="1">
    <source>
        <dbReference type="ARBA" id="ARBA00004123"/>
    </source>
</evidence>
<gene>
    <name evidence="11" type="ORF">TRIADDRAFT_33351</name>
</gene>
<dbReference type="PROSITE" id="PS01359">
    <property type="entry name" value="ZF_PHD_1"/>
    <property type="match status" value="2"/>
</dbReference>
<keyword evidence="3" id="KW-0677">Repeat</keyword>
<keyword evidence="2" id="KW-0479">Metal-binding</keyword>
<dbReference type="eggNOG" id="KOG4443">
    <property type="taxonomic scope" value="Eukaryota"/>
</dbReference>
<dbReference type="Proteomes" id="UP000009022">
    <property type="component" value="Unassembled WGS sequence"/>
</dbReference>
<evidence type="ECO:0000313" key="11">
    <source>
        <dbReference type="EMBL" id="EDV19552.1"/>
    </source>
</evidence>
<reference evidence="11 12" key="1">
    <citation type="journal article" date="2008" name="Nature">
        <title>The Trichoplax genome and the nature of placozoans.</title>
        <authorList>
            <person name="Srivastava M."/>
            <person name="Begovic E."/>
            <person name="Chapman J."/>
            <person name="Putnam N.H."/>
            <person name="Hellsten U."/>
            <person name="Kawashima T."/>
            <person name="Kuo A."/>
            <person name="Mitros T."/>
            <person name="Salamov A."/>
            <person name="Carpenter M.L."/>
            <person name="Signorovitch A.Y."/>
            <person name="Moreno M.A."/>
            <person name="Kamm K."/>
            <person name="Grimwood J."/>
            <person name="Schmutz J."/>
            <person name="Shapiro H."/>
            <person name="Grigoriev I.V."/>
            <person name="Buss L.W."/>
            <person name="Schierwater B."/>
            <person name="Dellaporta S.L."/>
            <person name="Rokhsar D.S."/>
        </authorList>
    </citation>
    <scope>NUCLEOTIDE SEQUENCE [LARGE SCALE GENOMIC DNA]</scope>
    <source>
        <strain evidence="11 12">Grell-BS-1999</strain>
    </source>
</reference>
<dbReference type="PANTHER" id="PTHR45888:SF6">
    <property type="entry name" value="HL01030P-RELATED"/>
    <property type="match status" value="1"/>
</dbReference>
<comment type="subcellular location">
    <subcellularLocation>
        <location evidence="1">Nucleus</location>
    </subcellularLocation>
</comment>
<dbReference type="STRING" id="10228.B3SCK5"/>
<keyword evidence="4 9" id="KW-0863">Zinc-finger</keyword>
<dbReference type="Gene3D" id="3.30.40.10">
    <property type="entry name" value="Zinc/RING finger domain, C3HC4 (zinc finger)"/>
    <property type="match status" value="2"/>
</dbReference>
<evidence type="ECO:0000256" key="6">
    <source>
        <dbReference type="ARBA" id="ARBA00023015"/>
    </source>
</evidence>
<feature type="domain" description="PHD-type" evidence="10">
    <location>
        <begin position="29"/>
        <end position="82"/>
    </location>
</feature>
<keyword evidence="7" id="KW-0804">Transcription</keyword>
<dbReference type="PANTHER" id="PTHR45888">
    <property type="entry name" value="HL01030P-RELATED"/>
    <property type="match status" value="1"/>
</dbReference>
<organism evidence="11 12">
    <name type="scientific">Trichoplax adhaerens</name>
    <name type="common">Trichoplax reptans</name>
    <dbReference type="NCBI Taxonomy" id="10228"/>
    <lineage>
        <taxon>Eukaryota</taxon>
        <taxon>Metazoa</taxon>
        <taxon>Placozoa</taxon>
        <taxon>Uniplacotomia</taxon>
        <taxon>Trichoplacea</taxon>
        <taxon>Trichoplacidae</taxon>
        <taxon>Trichoplax</taxon>
    </lineage>
</organism>
<dbReference type="GO" id="GO:0005634">
    <property type="term" value="C:nucleus"/>
    <property type="evidence" value="ECO:0007669"/>
    <property type="project" value="UniProtKB-SubCell"/>
</dbReference>
<sequence length="183" mass="20445">IVENERSSDKSLHRVAVLISIRDKFTLHQDMCLCCGSIGKGIDNSLIACFQCGQSYHHYCVSAKLTRSVIVNGWRCLDCAVCEGCGKAGDEDRLLLCDECDISYHTYCLNPQLDKVPEGEWKCHRCVSCHDCGSNFPGINCQWTSNYTQCGPCASTSVCPKCNKKYVNDDIIVQCNNCDRYDC</sequence>
<dbReference type="InterPro" id="IPR001965">
    <property type="entry name" value="Znf_PHD"/>
</dbReference>
<evidence type="ECO:0000256" key="7">
    <source>
        <dbReference type="ARBA" id="ARBA00023163"/>
    </source>
</evidence>
<dbReference type="PhylomeDB" id="B3SCK5"/>
<keyword evidence="8" id="KW-0539">Nucleus</keyword>
<dbReference type="GeneID" id="6759196"/>
<dbReference type="SUPFAM" id="SSF57903">
    <property type="entry name" value="FYVE/PHD zinc finger"/>
    <property type="match status" value="2"/>
</dbReference>
<dbReference type="PROSITE" id="PS50016">
    <property type="entry name" value="ZF_PHD_2"/>
    <property type="match status" value="2"/>
</dbReference>
<evidence type="ECO:0000256" key="5">
    <source>
        <dbReference type="ARBA" id="ARBA00022833"/>
    </source>
</evidence>
<keyword evidence="12" id="KW-1185">Reference proteome</keyword>
<dbReference type="InterPro" id="IPR013083">
    <property type="entry name" value="Znf_RING/FYVE/PHD"/>
</dbReference>
<evidence type="ECO:0000256" key="2">
    <source>
        <dbReference type="ARBA" id="ARBA00022723"/>
    </source>
</evidence>
<dbReference type="InParanoid" id="B3SCK5"/>
<evidence type="ECO:0000259" key="10">
    <source>
        <dbReference type="PROSITE" id="PS50016"/>
    </source>
</evidence>
<evidence type="ECO:0000256" key="8">
    <source>
        <dbReference type="ARBA" id="ARBA00023242"/>
    </source>
</evidence>
<dbReference type="AlphaFoldDB" id="B3SCK5"/>
<evidence type="ECO:0000313" key="12">
    <source>
        <dbReference type="Proteomes" id="UP000009022"/>
    </source>
</evidence>
<dbReference type="CTD" id="6759196"/>
<dbReference type="CDD" id="cd15512">
    <property type="entry name" value="PHD4_KMT2C_like"/>
    <property type="match status" value="1"/>
</dbReference>
<dbReference type="Pfam" id="PF00628">
    <property type="entry name" value="PHD"/>
    <property type="match status" value="2"/>
</dbReference>
<evidence type="ECO:0000256" key="9">
    <source>
        <dbReference type="PROSITE-ProRule" id="PRU00146"/>
    </source>
</evidence>
<feature type="domain" description="PHD-type" evidence="10">
    <location>
        <begin position="79"/>
        <end position="129"/>
    </location>
</feature>
<proteinExistence type="predicted"/>
<dbReference type="InterPro" id="IPR019787">
    <property type="entry name" value="Znf_PHD-finger"/>
</dbReference>
<accession>B3SCK5</accession>
<keyword evidence="5" id="KW-0862">Zinc</keyword>
<dbReference type="OMA" id="FWIHARC"/>
<dbReference type="InterPro" id="IPR019786">
    <property type="entry name" value="Zinc_finger_PHD-type_CS"/>
</dbReference>
<dbReference type="HOGENOM" id="CLU_1429457_0_0_1"/>
<keyword evidence="6" id="KW-0805">Transcription regulation</keyword>
<dbReference type="GO" id="GO:0008270">
    <property type="term" value="F:zinc ion binding"/>
    <property type="evidence" value="ECO:0007669"/>
    <property type="project" value="UniProtKB-KW"/>
</dbReference>
<protein>
    <recommendedName>
        <fullName evidence="10">PHD-type domain-containing protein</fullName>
    </recommendedName>
</protein>
<dbReference type="SMART" id="SM00249">
    <property type="entry name" value="PHD"/>
    <property type="match status" value="2"/>
</dbReference>
<dbReference type="OrthoDB" id="308383at2759"/>